<dbReference type="RefSeq" id="WP_160290239.1">
    <property type="nucleotide sequence ID" value="NZ_JSVC01000015.1"/>
</dbReference>
<dbReference type="PIRSF" id="PIRSF005539">
    <property type="entry name" value="Pept_S33_TRI_F1"/>
    <property type="match status" value="1"/>
</dbReference>
<sequence>MTRQDHTTIRDEGLIPVEGGNVWYKIHGADKTATPILCLHGGPGFPSYYLEPLKALATERPVILYDQLGCGRSDRPDDDSLWTLDRFVQELHEVKNALQLDRFHLFGHSWGSMIVAEYLAGTTEGISTVTFAGPILSIETYLATVNKLKLGLPEATRNTLVEHEGDRSFFATDYQEAYEAFMKAHWCRISPFPDEIQRSFQEFNSEIFQTMWGQVEFFCTGNLVGFDRTDILVDLHMPVLYTCGRYDITTPENVATYACMTEDSTLAIFEKSGHMTMNEEPELYTSTLSKFLNRQESSD</sequence>
<dbReference type="OrthoDB" id="2247630at2"/>
<comment type="caution">
    <text evidence="6">The sequence shown here is derived from an EMBL/GenBank/DDBJ whole genome shotgun (WGS) entry which is preliminary data.</text>
</comment>
<feature type="active site" evidence="4">
    <location>
        <position position="247"/>
    </location>
</feature>
<dbReference type="InterPro" id="IPR050266">
    <property type="entry name" value="AB_hydrolase_sf"/>
</dbReference>
<name>A0A0C1L394_9BACT</name>
<dbReference type="Gene3D" id="3.40.50.1820">
    <property type="entry name" value="alpha/beta hydrolase"/>
    <property type="match status" value="1"/>
</dbReference>
<dbReference type="PRINTS" id="PR00793">
    <property type="entry name" value="PROAMNOPTASE"/>
</dbReference>
<keyword evidence="7" id="KW-1185">Reference proteome</keyword>
<organism evidence="6 7">
    <name type="scientific">Flavihumibacter solisilvae</name>
    <dbReference type="NCBI Taxonomy" id="1349421"/>
    <lineage>
        <taxon>Bacteria</taxon>
        <taxon>Pseudomonadati</taxon>
        <taxon>Bacteroidota</taxon>
        <taxon>Chitinophagia</taxon>
        <taxon>Chitinophagales</taxon>
        <taxon>Chitinophagaceae</taxon>
        <taxon>Flavihumibacter</taxon>
    </lineage>
</organism>
<dbReference type="NCBIfam" id="TIGR01250">
    <property type="entry name" value="pro_imino_pep_2"/>
    <property type="match status" value="1"/>
</dbReference>
<dbReference type="GO" id="GO:0006508">
    <property type="term" value="P:proteolysis"/>
    <property type="evidence" value="ECO:0007669"/>
    <property type="project" value="InterPro"/>
</dbReference>
<dbReference type="EMBL" id="JSVC01000015">
    <property type="protein sequence ID" value="KIC94071.1"/>
    <property type="molecule type" value="Genomic_DNA"/>
</dbReference>
<feature type="active site" description="Proton donor" evidence="4">
    <location>
        <position position="274"/>
    </location>
</feature>
<gene>
    <name evidence="6" type="ORF">OI18_13795</name>
</gene>
<dbReference type="Pfam" id="PF00561">
    <property type="entry name" value="Abhydrolase_1"/>
    <property type="match status" value="1"/>
</dbReference>
<dbReference type="InterPro" id="IPR000073">
    <property type="entry name" value="AB_hydrolase_1"/>
</dbReference>
<dbReference type="GO" id="GO:0008233">
    <property type="term" value="F:peptidase activity"/>
    <property type="evidence" value="ECO:0007669"/>
    <property type="project" value="InterPro"/>
</dbReference>
<proteinExistence type="inferred from homology"/>
<evidence type="ECO:0000313" key="7">
    <source>
        <dbReference type="Proteomes" id="UP000031408"/>
    </source>
</evidence>
<dbReference type="SUPFAM" id="SSF53474">
    <property type="entry name" value="alpha/beta-Hydrolases"/>
    <property type="match status" value="1"/>
</dbReference>
<dbReference type="GO" id="GO:0016020">
    <property type="term" value="C:membrane"/>
    <property type="evidence" value="ECO:0007669"/>
    <property type="project" value="TreeGrafter"/>
</dbReference>
<evidence type="ECO:0000256" key="2">
    <source>
        <dbReference type="ARBA" id="ARBA00022801"/>
    </source>
</evidence>
<comment type="similarity">
    <text evidence="1 3">Belongs to the peptidase S33 family.</text>
</comment>
<evidence type="ECO:0000259" key="5">
    <source>
        <dbReference type="Pfam" id="PF00561"/>
    </source>
</evidence>
<dbReference type="PANTHER" id="PTHR43798">
    <property type="entry name" value="MONOACYLGLYCEROL LIPASE"/>
    <property type="match status" value="1"/>
</dbReference>
<accession>A0A0C1L394</accession>
<dbReference type="InterPro" id="IPR002410">
    <property type="entry name" value="Peptidase_S33"/>
</dbReference>
<feature type="active site" description="Nucleophile" evidence="4">
    <location>
        <position position="109"/>
    </location>
</feature>
<dbReference type="PANTHER" id="PTHR43798:SF33">
    <property type="entry name" value="HYDROLASE, PUTATIVE (AFU_ORTHOLOGUE AFUA_2G14860)-RELATED"/>
    <property type="match status" value="1"/>
</dbReference>
<evidence type="ECO:0000313" key="6">
    <source>
        <dbReference type="EMBL" id="KIC94071.1"/>
    </source>
</evidence>
<evidence type="ECO:0000256" key="4">
    <source>
        <dbReference type="PIRSR" id="PIRSR005539-1"/>
    </source>
</evidence>
<dbReference type="Proteomes" id="UP000031408">
    <property type="component" value="Unassembled WGS sequence"/>
</dbReference>
<dbReference type="AlphaFoldDB" id="A0A0C1L394"/>
<dbReference type="STRING" id="1349421.OI18_13795"/>
<feature type="domain" description="AB hydrolase-1" evidence="5">
    <location>
        <begin position="35"/>
        <end position="280"/>
    </location>
</feature>
<reference evidence="6 7" key="1">
    <citation type="submission" date="2014-11" db="EMBL/GenBank/DDBJ databases">
        <title>Genome sequence of Flavihumibacter solisilvae 3-3.</title>
        <authorList>
            <person name="Zhou G."/>
            <person name="Li M."/>
            <person name="Wang G."/>
        </authorList>
    </citation>
    <scope>NUCLEOTIDE SEQUENCE [LARGE SCALE GENOMIC DNA]</scope>
    <source>
        <strain evidence="6 7">3-3</strain>
    </source>
</reference>
<evidence type="ECO:0000256" key="3">
    <source>
        <dbReference type="PIRNR" id="PIRNR005539"/>
    </source>
</evidence>
<dbReference type="InterPro" id="IPR005945">
    <property type="entry name" value="Pro_imino_pep"/>
</dbReference>
<keyword evidence="2 3" id="KW-0378">Hydrolase</keyword>
<protein>
    <recommendedName>
        <fullName evidence="5">AB hydrolase-1 domain-containing protein</fullName>
    </recommendedName>
</protein>
<evidence type="ECO:0000256" key="1">
    <source>
        <dbReference type="ARBA" id="ARBA00010088"/>
    </source>
</evidence>
<dbReference type="InterPro" id="IPR029058">
    <property type="entry name" value="AB_hydrolase_fold"/>
</dbReference>